<dbReference type="InterPro" id="IPR036259">
    <property type="entry name" value="MFS_trans_sf"/>
</dbReference>
<keyword evidence="6 7" id="KW-0472">Membrane</keyword>
<evidence type="ECO:0000256" key="6">
    <source>
        <dbReference type="ARBA" id="ARBA00023136"/>
    </source>
</evidence>
<dbReference type="CDD" id="cd17325">
    <property type="entry name" value="MFS_MdtG_SLC18_like"/>
    <property type="match status" value="1"/>
</dbReference>
<dbReference type="Pfam" id="PF07690">
    <property type="entry name" value="MFS_1"/>
    <property type="match status" value="1"/>
</dbReference>
<feature type="transmembrane region" description="Helical" evidence="7">
    <location>
        <begin position="135"/>
        <end position="155"/>
    </location>
</feature>
<dbReference type="EMBL" id="AP021876">
    <property type="protein sequence ID" value="BBO82994.1"/>
    <property type="molecule type" value="Genomic_DNA"/>
</dbReference>
<feature type="transmembrane region" description="Helical" evidence="7">
    <location>
        <begin position="67"/>
        <end position="89"/>
    </location>
</feature>
<dbReference type="RefSeq" id="WP_155323308.1">
    <property type="nucleotide sequence ID" value="NZ_AP021876.1"/>
</dbReference>
<feature type="transmembrane region" description="Helical" evidence="7">
    <location>
        <begin position="209"/>
        <end position="232"/>
    </location>
</feature>
<dbReference type="Gene3D" id="1.20.1250.20">
    <property type="entry name" value="MFS general substrate transporter like domains"/>
    <property type="match status" value="2"/>
</dbReference>
<feature type="transmembrane region" description="Helical" evidence="7">
    <location>
        <begin position="35"/>
        <end position="55"/>
    </location>
</feature>
<dbReference type="PANTHER" id="PTHR23517">
    <property type="entry name" value="RESISTANCE PROTEIN MDTM, PUTATIVE-RELATED-RELATED"/>
    <property type="match status" value="1"/>
</dbReference>
<dbReference type="Proteomes" id="UP000425960">
    <property type="component" value="Chromosome"/>
</dbReference>
<feature type="transmembrane region" description="Helical" evidence="7">
    <location>
        <begin position="238"/>
        <end position="262"/>
    </location>
</feature>
<dbReference type="PROSITE" id="PS00216">
    <property type="entry name" value="SUGAR_TRANSPORT_1"/>
    <property type="match status" value="1"/>
</dbReference>
<dbReference type="SUPFAM" id="SSF103473">
    <property type="entry name" value="MFS general substrate transporter"/>
    <property type="match status" value="1"/>
</dbReference>
<proteinExistence type="predicted"/>
<feature type="transmembrane region" description="Helical" evidence="7">
    <location>
        <begin position="7"/>
        <end position="29"/>
    </location>
</feature>
<accession>A0A5K7ZS14</accession>
<evidence type="ECO:0000256" key="7">
    <source>
        <dbReference type="SAM" id="Phobius"/>
    </source>
</evidence>
<dbReference type="GO" id="GO:0005886">
    <property type="term" value="C:plasma membrane"/>
    <property type="evidence" value="ECO:0007669"/>
    <property type="project" value="UniProtKB-SubCell"/>
</dbReference>
<evidence type="ECO:0000259" key="8">
    <source>
        <dbReference type="PROSITE" id="PS50850"/>
    </source>
</evidence>
<feature type="transmembrane region" description="Helical" evidence="7">
    <location>
        <begin position="331"/>
        <end position="350"/>
    </location>
</feature>
<evidence type="ECO:0000313" key="10">
    <source>
        <dbReference type="Proteomes" id="UP000425960"/>
    </source>
</evidence>
<feature type="transmembrane region" description="Helical" evidence="7">
    <location>
        <begin position="362"/>
        <end position="381"/>
    </location>
</feature>
<dbReference type="KEGG" id="dov:DSCO28_35600"/>
<feature type="transmembrane region" description="Helical" evidence="7">
    <location>
        <begin position="296"/>
        <end position="319"/>
    </location>
</feature>
<keyword evidence="2" id="KW-0813">Transport</keyword>
<dbReference type="InterPro" id="IPR011701">
    <property type="entry name" value="MFS"/>
</dbReference>
<dbReference type="AlphaFoldDB" id="A0A5K7ZS14"/>
<dbReference type="GO" id="GO:0022857">
    <property type="term" value="F:transmembrane transporter activity"/>
    <property type="evidence" value="ECO:0007669"/>
    <property type="project" value="InterPro"/>
</dbReference>
<comment type="subcellular location">
    <subcellularLocation>
        <location evidence="1">Cell membrane</location>
        <topology evidence="1">Multi-pass membrane protein</topology>
    </subcellularLocation>
</comment>
<keyword evidence="4 7" id="KW-0812">Transmembrane</keyword>
<evidence type="ECO:0000256" key="2">
    <source>
        <dbReference type="ARBA" id="ARBA00022448"/>
    </source>
</evidence>
<feature type="transmembrane region" description="Helical" evidence="7">
    <location>
        <begin position="274"/>
        <end position="290"/>
    </location>
</feature>
<dbReference type="InterPro" id="IPR020846">
    <property type="entry name" value="MFS_dom"/>
</dbReference>
<gene>
    <name evidence="9" type="ORF">DSCO28_35600</name>
</gene>
<dbReference type="PANTHER" id="PTHR23517:SF13">
    <property type="entry name" value="MAJOR FACILITATOR SUPERFAMILY MFS_1"/>
    <property type="match status" value="1"/>
</dbReference>
<evidence type="ECO:0000256" key="5">
    <source>
        <dbReference type="ARBA" id="ARBA00022989"/>
    </source>
</evidence>
<keyword evidence="3" id="KW-1003">Cell membrane</keyword>
<protein>
    <submittedName>
        <fullName evidence="9">MFS transporter</fullName>
    </submittedName>
</protein>
<feature type="domain" description="Major facilitator superfamily (MFS) profile" evidence="8">
    <location>
        <begin position="6"/>
        <end position="385"/>
    </location>
</feature>
<name>A0A5K7ZS14_9BACT</name>
<evidence type="ECO:0000256" key="4">
    <source>
        <dbReference type="ARBA" id="ARBA00022692"/>
    </source>
</evidence>
<sequence length="406" mass="43284">MSQHKSLVAINLSVFLLMIGVGLIVAILPRRIMDLSASIADVGLLASAYAIPNLLLQIPVGKLADRFGFKGFIVGGYLLCGLSGLLYYFADTPFLFFGGRFFQGIAEVPIWALAPALLSIRYVSVKGAVMGAYNASLHCGLTLGGLLSMVVGRFWQGNEPFLLFTAMSTLGGVITVLWAEDPQRQTVNPTPSRRVGGKSLARVVNRMNLVVLAGTILYGAGYGIFITIVPAFLIDTHAAAPCAIGLYFTLFYLAVSLSQLLAGRWSDRWGRKPVMVIGLALAASGIAMFQRCPFSAAITVLALASLGLGMFCVSAMAFLNERVGETQKGGISGIFYFCWGGGYFLGPLLLGHSGASMGLTTGFGLFAGLIMAQLVAIIVTINQQRFALIPFGLPPERKNGIHDERP</sequence>
<organism evidence="9 10">
    <name type="scientific">Desulfosarcina ovata subsp. sediminis</name>
    <dbReference type="NCBI Taxonomy" id="885957"/>
    <lineage>
        <taxon>Bacteria</taxon>
        <taxon>Pseudomonadati</taxon>
        <taxon>Thermodesulfobacteriota</taxon>
        <taxon>Desulfobacteria</taxon>
        <taxon>Desulfobacterales</taxon>
        <taxon>Desulfosarcinaceae</taxon>
        <taxon>Desulfosarcina</taxon>
    </lineage>
</organism>
<dbReference type="PROSITE" id="PS50850">
    <property type="entry name" value="MFS"/>
    <property type="match status" value="1"/>
</dbReference>
<feature type="transmembrane region" description="Helical" evidence="7">
    <location>
        <begin position="161"/>
        <end position="179"/>
    </location>
</feature>
<evidence type="ECO:0000256" key="1">
    <source>
        <dbReference type="ARBA" id="ARBA00004651"/>
    </source>
</evidence>
<evidence type="ECO:0000313" key="9">
    <source>
        <dbReference type="EMBL" id="BBO82994.1"/>
    </source>
</evidence>
<reference evidence="9 10" key="1">
    <citation type="submission" date="2019-11" db="EMBL/GenBank/DDBJ databases">
        <title>Comparative genomics of hydrocarbon-degrading Desulfosarcina strains.</title>
        <authorList>
            <person name="Watanabe M."/>
            <person name="Kojima H."/>
            <person name="Fukui M."/>
        </authorList>
    </citation>
    <scope>NUCLEOTIDE SEQUENCE [LARGE SCALE GENOMIC DNA]</scope>
    <source>
        <strain evidence="9 10">28bB2T</strain>
    </source>
</reference>
<feature type="transmembrane region" description="Helical" evidence="7">
    <location>
        <begin position="101"/>
        <end position="123"/>
    </location>
</feature>
<dbReference type="InterPro" id="IPR005829">
    <property type="entry name" value="Sugar_transporter_CS"/>
</dbReference>
<keyword evidence="5 7" id="KW-1133">Transmembrane helix</keyword>
<evidence type="ECO:0000256" key="3">
    <source>
        <dbReference type="ARBA" id="ARBA00022475"/>
    </source>
</evidence>
<dbReference type="InterPro" id="IPR050171">
    <property type="entry name" value="MFS_Transporters"/>
</dbReference>